<sequence>MAAWAAAAIASGGTAAGSTAWGLGTAALALILVVFVVVLRRRLAGRWSAGLAHGLVPVATIAFVLLATGGSLARAEAGPVSGAVRSGSPITAVLRVTGEPSALPAGAFGDGERFLVDADVVGGVLRGSGSPRRRPSWCWAEHRGQRWERVTACECSA</sequence>
<dbReference type="Proteomes" id="UP000326464">
    <property type="component" value="Unassembled WGS sequence"/>
</dbReference>
<proteinExistence type="predicted"/>
<organism evidence="2 3">
    <name type="scientific">Arthrobacter bussei</name>
    <dbReference type="NCBI Taxonomy" id="2594179"/>
    <lineage>
        <taxon>Bacteria</taxon>
        <taxon>Bacillati</taxon>
        <taxon>Actinomycetota</taxon>
        <taxon>Actinomycetes</taxon>
        <taxon>Micrococcales</taxon>
        <taxon>Micrococcaceae</taxon>
        <taxon>Arthrobacter</taxon>
    </lineage>
</organism>
<keyword evidence="1" id="KW-0812">Transmembrane</keyword>
<keyword evidence="1" id="KW-1133">Transmembrane helix</keyword>
<protein>
    <submittedName>
        <fullName evidence="2">Uncharacterized protein</fullName>
    </submittedName>
</protein>
<evidence type="ECO:0000313" key="3">
    <source>
        <dbReference type="Proteomes" id="UP000326464"/>
    </source>
</evidence>
<dbReference type="RefSeq" id="WP_152814374.1">
    <property type="nucleotide sequence ID" value="NZ_VJXX01000002.1"/>
</dbReference>
<feature type="transmembrane region" description="Helical" evidence="1">
    <location>
        <begin position="20"/>
        <end position="39"/>
    </location>
</feature>
<reference evidence="3" key="1">
    <citation type="submission" date="2019-07" db="EMBL/GenBank/DDBJ databases">
        <title>Arthrobacter KR32 sp. nov., isolated from mountain cheese made of cows milk.</title>
        <authorList>
            <person name="Flegler A."/>
        </authorList>
    </citation>
    <scope>NUCLEOTIDE SEQUENCE [LARGE SCALE GENOMIC DNA]</scope>
    <source>
        <strain evidence="3">KR32</strain>
    </source>
</reference>
<dbReference type="EMBL" id="VJXX01000002">
    <property type="protein sequence ID" value="MPY10775.1"/>
    <property type="molecule type" value="Genomic_DNA"/>
</dbReference>
<gene>
    <name evidence="2" type="ORF">FNH21_08600</name>
</gene>
<name>A0A7X1NQ52_9MICC</name>
<keyword evidence="3" id="KW-1185">Reference proteome</keyword>
<comment type="caution">
    <text evidence="2">The sequence shown here is derived from an EMBL/GenBank/DDBJ whole genome shotgun (WGS) entry which is preliminary data.</text>
</comment>
<dbReference type="AlphaFoldDB" id="A0A7X1NQ52"/>
<keyword evidence="1" id="KW-0472">Membrane</keyword>
<feature type="transmembrane region" description="Helical" evidence="1">
    <location>
        <begin position="51"/>
        <end position="73"/>
    </location>
</feature>
<evidence type="ECO:0000256" key="1">
    <source>
        <dbReference type="SAM" id="Phobius"/>
    </source>
</evidence>
<evidence type="ECO:0000313" key="2">
    <source>
        <dbReference type="EMBL" id="MPY10775.1"/>
    </source>
</evidence>
<accession>A0A7X1NQ52</accession>